<feature type="transmembrane region" description="Helical" evidence="1">
    <location>
        <begin position="20"/>
        <end position="39"/>
    </location>
</feature>
<keyword evidence="4" id="KW-1185">Reference proteome</keyword>
<dbReference type="InterPro" id="IPR003675">
    <property type="entry name" value="Rce1/LyrA-like_dom"/>
</dbReference>
<feature type="transmembrane region" description="Helical" evidence="1">
    <location>
        <begin position="146"/>
        <end position="163"/>
    </location>
</feature>
<evidence type="ECO:0000313" key="3">
    <source>
        <dbReference type="EMBL" id="MBR7795527.1"/>
    </source>
</evidence>
<feature type="transmembrane region" description="Helical" evidence="1">
    <location>
        <begin position="99"/>
        <end position="117"/>
    </location>
</feature>
<keyword evidence="3" id="KW-0645">Protease</keyword>
<dbReference type="AlphaFoldDB" id="A0A941IAM9"/>
<dbReference type="RefSeq" id="WP_026681041.1">
    <property type="nucleotide sequence ID" value="NZ_BAAACY010000154.1"/>
</dbReference>
<dbReference type="GO" id="GO:0004175">
    <property type="term" value="F:endopeptidase activity"/>
    <property type="evidence" value="ECO:0007669"/>
    <property type="project" value="UniProtKB-ARBA"/>
</dbReference>
<protein>
    <submittedName>
        <fullName evidence="3">CPBP family intramembrane metalloprotease</fullName>
    </submittedName>
</protein>
<evidence type="ECO:0000259" key="2">
    <source>
        <dbReference type="Pfam" id="PF02517"/>
    </source>
</evidence>
<sequence length="195" mass="22678">MKQREQLILQMEDKSLRKHLVISQLLLLLIAFIGSVFVFDPIEEQWRELFSWDFSEIVFYGVLSGLLIAGIEIILIVILPTTYYDDGGINYKLFHKQPIFFIFFIALLVAIAEELLFRGLLQTTFGYISASIIFAVVHIRYLKKPVLLISVVIVSFYLGYLFYVTENLIVTIVTHFLIDSLLGLFIRFKSEVWKQ</sequence>
<feature type="transmembrane region" description="Helical" evidence="1">
    <location>
        <begin position="169"/>
        <end position="188"/>
    </location>
</feature>
<keyword evidence="1" id="KW-0472">Membrane</keyword>
<reference evidence="3" key="1">
    <citation type="submission" date="2021-04" db="EMBL/GenBank/DDBJ databases">
        <title>Isolation and polyphasic classification of algal microorganism.</title>
        <authorList>
            <person name="Wang S."/>
        </authorList>
    </citation>
    <scope>NUCLEOTIDE SEQUENCE</scope>
    <source>
        <strain evidence="3">720a</strain>
    </source>
</reference>
<proteinExistence type="predicted"/>
<name>A0A941IAM9_9BACI</name>
<comment type="caution">
    <text evidence="3">The sequence shown here is derived from an EMBL/GenBank/DDBJ whole genome shotgun (WGS) entry which is preliminary data.</text>
</comment>
<evidence type="ECO:0000313" key="4">
    <source>
        <dbReference type="Proteomes" id="UP000675284"/>
    </source>
</evidence>
<accession>A0A941IAM9</accession>
<dbReference type="EMBL" id="JAGSOT010000012">
    <property type="protein sequence ID" value="MBR7795527.1"/>
    <property type="molecule type" value="Genomic_DNA"/>
</dbReference>
<keyword evidence="1" id="KW-0812">Transmembrane</keyword>
<dbReference type="Pfam" id="PF02517">
    <property type="entry name" value="Rce1-like"/>
    <property type="match status" value="1"/>
</dbReference>
<feature type="transmembrane region" description="Helical" evidence="1">
    <location>
        <begin position="59"/>
        <end position="79"/>
    </location>
</feature>
<evidence type="ECO:0000256" key="1">
    <source>
        <dbReference type="SAM" id="Phobius"/>
    </source>
</evidence>
<keyword evidence="3" id="KW-0378">Hydrolase</keyword>
<keyword evidence="1" id="KW-1133">Transmembrane helix</keyword>
<feature type="transmembrane region" description="Helical" evidence="1">
    <location>
        <begin position="123"/>
        <end position="139"/>
    </location>
</feature>
<dbReference type="Proteomes" id="UP000675284">
    <property type="component" value="Unassembled WGS sequence"/>
</dbReference>
<dbReference type="GO" id="GO:0080120">
    <property type="term" value="P:CAAX-box protein maturation"/>
    <property type="evidence" value="ECO:0007669"/>
    <property type="project" value="UniProtKB-ARBA"/>
</dbReference>
<keyword evidence="3" id="KW-0482">Metalloprotease</keyword>
<organism evidence="3 4">
    <name type="scientific">Virgibacillus salarius</name>
    <dbReference type="NCBI Taxonomy" id="447199"/>
    <lineage>
        <taxon>Bacteria</taxon>
        <taxon>Bacillati</taxon>
        <taxon>Bacillota</taxon>
        <taxon>Bacilli</taxon>
        <taxon>Bacillales</taxon>
        <taxon>Bacillaceae</taxon>
        <taxon>Virgibacillus</taxon>
    </lineage>
</organism>
<gene>
    <name evidence="3" type="ORF">KCX74_05665</name>
</gene>
<dbReference type="GO" id="GO:0008237">
    <property type="term" value="F:metallopeptidase activity"/>
    <property type="evidence" value="ECO:0007669"/>
    <property type="project" value="UniProtKB-KW"/>
</dbReference>
<feature type="domain" description="CAAX prenyl protease 2/Lysostaphin resistance protein A-like" evidence="2">
    <location>
        <begin position="97"/>
        <end position="180"/>
    </location>
</feature>